<name>A0A6M3KSY7_9ZZZZ</name>
<protein>
    <submittedName>
        <fullName evidence="1">Uncharacterized protein</fullName>
    </submittedName>
</protein>
<reference evidence="1" key="1">
    <citation type="submission" date="2020-03" db="EMBL/GenBank/DDBJ databases">
        <title>The deep terrestrial virosphere.</title>
        <authorList>
            <person name="Holmfeldt K."/>
            <person name="Nilsson E."/>
            <person name="Simone D."/>
            <person name="Lopez-Fernandez M."/>
            <person name="Wu X."/>
            <person name="de Brujin I."/>
            <person name="Lundin D."/>
            <person name="Andersson A."/>
            <person name="Bertilsson S."/>
            <person name="Dopson M."/>
        </authorList>
    </citation>
    <scope>NUCLEOTIDE SEQUENCE</scope>
    <source>
        <strain evidence="1">MM415B02269</strain>
    </source>
</reference>
<organism evidence="1">
    <name type="scientific">viral metagenome</name>
    <dbReference type="NCBI Taxonomy" id="1070528"/>
    <lineage>
        <taxon>unclassified sequences</taxon>
        <taxon>metagenomes</taxon>
        <taxon>organismal metagenomes</taxon>
    </lineage>
</organism>
<gene>
    <name evidence="1" type="ORF">MM415B02269_0009</name>
</gene>
<sequence length="263" mass="29495">MSFASITNAQRYDPNSIQRATEKVLREGILFPDPTVITVFYDEFFQLPDTVSSTGKWNLFHARNDSQTLAIDTTGNYFQGRNVSRSGADGGLLRMAYTGILTEPLYTMNLQANQGFYYSASDVNKEMTFEIDIALNDSSNIGCSVGLFSLDADSVCNNQTLAGIYYEKPYGSNHWWFKTKRITAGKDSTVRMMDNTVMANQDTGFVNFKFVVMDTNYVVPYINGKLDSAITTHLPYGSYLVPTIELKGIDSLWVKRVIATKEN</sequence>
<dbReference type="AlphaFoldDB" id="A0A6M3KSY7"/>
<accession>A0A6M3KSY7</accession>
<evidence type="ECO:0000313" key="1">
    <source>
        <dbReference type="EMBL" id="QJA85149.1"/>
    </source>
</evidence>
<proteinExistence type="predicted"/>
<dbReference type="EMBL" id="MT142557">
    <property type="protein sequence ID" value="QJA85149.1"/>
    <property type="molecule type" value="Genomic_DNA"/>
</dbReference>